<reference evidence="7 8" key="1">
    <citation type="submission" date="2014-01" db="EMBL/GenBank/DDBJ databases">
        <title>Full genme sequencing of cellulolytic bacterium Gynuella sunshinyii YC6258T gen. nov., sp. nov.</title>
        <authorList>
            <person name="Khan H."/>
            <person name="Chung E.J."/>
            <person name="Chung Y.R."/>
        </authorList>
    </citation>
    <scope>NUCLEOTIDE SEQUENCE [LARGE SCALE GENOMIC DNA]</scope>
    <source>
        <strain evidence="7 8">YC6258</strain>
    </source>
</reference>
<keyword evidence="4 5" id="KW-0472">Membrane</keyword>
<dbReference type="GO" id="GO:0005886">
    <property type="term" value="C:plasma membrane"/>
    <property type="evidence" value="ECO:0007669"/>
    <property type="project" value="InterPro"/>
</dbReference>
<keyword evidence="2 5" id="KW-0812">Transmembrane</keyword>
<accession>A0A0C5VMD9</accession>
<evidence type="ECO:0000256" key="2">
    <source>
        <dbReference type="ARBA" id="ARBA00022692"/>
    </source>
</evidence>
<feature type="transmembrane region" description="Helical" evidence="5">
    <location>
        <begin position="7"/>
        <end position="26"/>
    </location>
</feature>
<evidence type="ECO:0000256" key="4">
    <source>
        <dbReference type="ARBA" id="ARBA00023136"/>
    </source>
</evidence>
<evidence type="ECO:0000313" key="8">
    <source>
        <dbReference type="Proteomes" id="UP000032266"/>
    </source>
</evidence>
<sequence length="100" mass="11221">MIKFLGRIVFIVLFLIVTVAGVVIGIDNHQPVSIAFLKLKTPELPLFLWLFMALGIGLFIGVVLASYYGLRAGHQIRKQKKEISVLRTQLTDMPISEPKE</sequence>
<dbReference type="OrthoDB" id="7032155at2"/>
<dbReference type="AlphaFoldDB" id="A0A0C5VMD9"/>
<dbReference type="STRING" id="1445510.YC6258_03851"/>
<keyword evidence="1" id="KW-1003">Cell membrane</keyword>
<evidence type="ECO:0000256" key="3">
    <source>
        <dbReference type="ARBA" id="ARBA00022989"/>
    </source>
</evidence>
<dbReference type="EMBL" id="CP007142">
    <property type="protein sequence ID" value="AJQ95887.1"/>
    <property type="molecule type" value="Genomic_DNA"/>
</dbReference>
<feature type="domain" description="Lipopolysaccharide assembly protein A" evidence="6">
    <location>
        <begin position="28"/>
        <end position="90"/>
    </location>
</feature>
<dbReference type="InterPro" id="IPR010445">
    <property type="entry name" value="LapA_dom"/>
</dbReference>
<protein>
    <recommendedName>
        <fullName evidence="6">Lipopolysaccharide assembly protein A domain-containing protein</fullName>
    </recommendedName>
</protein>
<name>A0A0C5VMD9_9GAMM</name>
<evidence type="ECO:0000259" key="6">
    <source>
        <dbReference type="Pfam" id="PF06305"/>
    </source>
</evidence>
<organism evidence="7 8">
    <name type="scientific">Gynuella sunshinyii YC6258</name>
    <dbReference type="NCBI Taxonomy" id="1445510"/>
    <lineage>
        <taxon>Bacteria</taxon>
        <taxon>Pseudomonadati</taxon>
        <taxon>Pseudomonadota</taxon>
        <taxon>Gammaproteobacteria</taxon>
        <taxon>Oceanospirillales</taxon>
        <taxon>Saccharospirillaceae</taxon>
        <taxon>Gynuella</taxon>
    </lineage>
</organism>
<dbReference type="RefSeq" id="WP_044618042.1">
    <property type="nucleotide sequence ID" value="NZ_CP007142.1"/>
</dbReference>
<dbReference type="Proteomes" id="UP000032266">
    <property type="component" value="Chromosome"/>
</dbReference>
<keyword evidence="3 5" id="KW-1133">Transmembrane helix</keyword>
<evidence type="ECO:0000256" key="5">
    <source>
        <dbReference type="SAM" id="Phobius"/>
    </source>
</evidence>
<evidence type="ECO:0000256" key="1">
    <source>
        <dbReference type="ARBA" id="ARBA00022475"/>
    </source>
</evidence>
<dbReference type="HOGENOM" id="CLU_2301874_0_0_6"/>
<proteinExistence type="predicted"/>
<gene>
    <name evidence="7" type="ORF">YC6258_03851</name>
</gene>
<dbReference type="KEGG" id="gsn:YC6258_03851"/>
<evidence type="ECO:0000313" key="7">
    <source>
        <dbReference type="EMBL" id="AJQ95887.1"/>
    </source>
</evidence>
<keyword evidence="8" id="KW-1185">Reference proteome</keyword>
<dbReference type="Pfam" id="PF06305">
    <property type="entry name" value="LapA_dom"/>
    <property type="match status" value="1"/>
</dbReference>
<feature type="transmembrane region" description="Helical" evidence="5">
    <location>
        <begin position="46"/>
        <end position="70"/>
    </location>
</feature>